<dbReference type="STRING" id="1702221.AALO17_01410"/>
<evidence type="ECO:0000256" key="4">
    <source>
        <dbReference type="ARBA" id="ARBA00022884"/>
    </source>
</evidence>
<evidence type="ECO:0000256" key="3">
    <source>
        <dbReference type="ARBA" id="ARBA00016118"/>
    </source>
</evidence>
<keyword evidence="5" id="KW-0051">Antiviral defense</keyword>
<proteinExistence type="inferred from homology"/>
<dbReference type="GeneID" id="78477060"/>
<dbReference type="RefSeq" id="WP_067554221.1">
    <property type="nucleotide sequence ID" value="NZ_CAMTMS010000016.1"/>
</dbReference>
<dbReference type="OrthoDB" id="1655485at2"/>
<organism evidence="8 9">
    <name type="scientific">Faecalibaculum rodentium</name>
    <dbReference type="NCBI Taxonomy" id="1702221"/>
    <lineage>
        <taxon>Bacteria</taxon>
        <taxon>Bacillati</taxon>
        <taxon>Bacillota</taxon>
        <taxon>Erysipelotrichia</taxon>
        <taxon>Erysipelotrichales</taxon>
        <taxon>Erysipelotrichaceae</taxon>
        <taxon>Faecalibaculum</taxon>
    </lineage>
</organism>
<reference evidence="8 9" key="1">
    <citation type="journal article" date="2016" name="Gut Pathog.">
        <title>Whole genome sequencing of "Faecalibaculum rodentium" ALO17, isolated from C57BL/6J laboratory mouse feces.</title>
        <authorList>
            <person name="Lim S."/>
            <person name="Chang D.H."/>
            <person name="Ahn S."/>
            <person name="Kim B.C."/>
        </authorList>
    </citation>
    <scope>NUCLEOTIDE SEQUENCE [LARGE SCALE GENOMIC DNA]</scope>
    <source>
        <strain evidence="8 9">Alo17</strain>
    </source>
</reference>
<evidence type="ECO:0000256" key="5">
    <source>
        <dbReference type="ARBA" id="ARBA00023118"/>
    </source>
</evidence>
<dbReference type="InterPro" id="IPR010149">
    <property type="entry name" value="CRISPR-assoc_prot_Csm2_III-A"/>
</dbReference>
<comment type="function">
    <text evidence="1">This subunit may be involved in monitoring complementarity of crRNA and target RNA.</text>
</comment>
<feature type="region of interest" description="Disordered" evidence="7">
    <location>
        <begin position="1"/>
        <end position="25"/>
    </location>
</feature>
<dbReference type="GO" id="GO:0003723">
    <property type="term" value="F:RNA binding"/>
    <property type="evidence" value="ECO:0007669"/>
    <property type="project" value="UniProtKB-KW"/>
</dbReference>
<dbReference type="Proteomes" id="UP000069771">
    <property type="component" value="Chromosome"/>
</dbReference>
<dbReference type="KEGG" id="fro:AALO17_01410"/>
<dbReference type="GO" id="GO:0051607">
    <property type="term" value="P:defense response to virus"/>
    <property type="evidence" value="ECO:0007669"/>
    <property type="project" value="UniProtKB-KW"/>
</dbReference>
<name>A0A140DRJ8_9FIRM</name>
<keyword evidence="4" id="KW-0694">RNA-binding</keyword>
<evidence type="ECO:0000256" key="1">
    <source>
        <dbReference type="ARBA" id="ARBA00003640"/>
    </source>
</evidence>
<keyword evidence="9" id="KW-1185">Reference proteome</keyword>
<feature type="compositionally biased region" description="Basic and acidic residues" evidence="7">
    <location>
        <begin position="1"/>
        <end position="14"/>
    </location>
</feature>
<comment type="similarity">
    <text evidence="2">Belongs to the CRISPR-associated Csm2 family.</text>
</comment>
<evidence type="ECO:0000256" key="2">
    <source>
        <dbReference type="ARBA" id="ARBA00006896"/>
    </source>
</evidence>
<gene>
    <name evidence="8" type="ORF">AALO17_01410</name>
</gene>
<evidence type="ECO:0000313" key="9">
    <source>
        <dbReference type="Proteomes" id="UP000069771"/>
    </source>
</evidence>
<evidence type="ECO:0000313" key="8">
    <source>
        <dbReference type="EMBL" id="AMK53275.1"/>
    </source>
</evidence>
<dbReference type="EMBL" id="CP011391">
    <property type="protein sequence ID" value="AMK53275.1"/>
    <property type="molecule type" value="Genomic_DNA"/>
</dbReference>
<evidence type="ECO:0000256" key="7">
    <source>
        <dbReference type="SAM" id="MobiDB-lite"/>
    </source>
</evidence>
<dbReference type="Pfam" id="PF03750">
    <property type="entry name" value="Csm2_III-A"/>
    <property type="match status" value="1"/>
</dbReference>
<evidence type="ECO:0000256" key="6">
    <source>
        <dbReference type="ARBA" id="ARBA00031723"/>
    </source>
</evidence>
<protein>
    <recommendedName>
        <fullName evidence="3">CRISPR system Cms protein Csm2</fullName>
    </recommendedName>
    <alternativeName>
        <fullName evidence="6">CRISPR type III A-associated protein Csm2</fullName>
    </alternativeName>
</protein>
<accession>A0A140DRJ8</accession>
<feature type="compositionally biased region" description="Low complexity" evidence="7">
    <location>
        <begin position="15"/>
        <end position="25"/>
    </location>
</feature>
<dbReference type="AlphaFoldDB" id="A0A140DRJ8"/>
<sequence length="168" mass="19060">MAYQDNKYRNDHGYNRNPGNYNNQRNNAVSFETVTVPLSVQYKDKAKLYLTDGVAQKTARQFVGAKITTHQLRKVLSQAKQAVTIMESGGSRFNEARNVLFMLLPMSAYNAGRLPAVKPLYLFLKANISEETLKGPEDISVFDSLMTSIVAYHKYEEEQNKNKSGRRS</sequence>